<gene>
    <name evidence="1" type="ORF">AGERDE_LOCUS10415</name>
</gene>
<organism evidence="1 2">
    <name type="scientific">Ambispora gerdemannii</name>
    <dbReference type="NCBI Taxonomy" id="144530"/>
    <lineage>
        <taxon>Eukaryota</taxon>
        <taxon>Fungi</taxon>
        <taxon>Fungi incertae sedis</taxon>
        <taxon>Mucoromycota</taxon>
        <taxon>Glomeromycotina</taxon>
        <taxon>Glomeromycetes</taxon>
        <taxon>Archaeosporales</taxon>
        <taxon>Ambisporaceae</taxon>
        <taxon>Ambispora</taxon>
    </lineage>
</organism>
<protein>
    <submittedName>
        <fullName evidence="1">3908_t:CDS:1</fullName>
    </submittedName>
</protein>
<dbReference type="Proteomes" id="UP000789831">
    <property type="component" value="Unassembled WGS sequence"/>
</dbReference>
<dbReference type="InterPro" id="IPR029058">
    <property type="entry name" value="AB_hydrolase_fold"/>
</dbReference>
<accession>A0A9N9DB01</accession>
<dbReference type="SUPFAM" id="SSF53474">
    <property type="entry name" value="alpha/beta-Hydrolases"/>
    <property type="match status" value="1"/>
</dbReference>
<dbReference type="AlphaFoldDB" id="A0A9N9DB01"/>
<keyword evidence="2" id="KW-1185">Reference proteome</keyword>
<name>A0A9N9DB01_9GLOM</name>
<proteinExistence type="predicted"/>
<comment type="caution">
    <text evidence="1">The sequence shown here is derived from an EMBL/GenBank/DDBJ whole genome shotgun (WGS) entry which is preliminary data.</text>
</comment>
<dbReference type="OrthoDB" id="2418628at2759"/>
<sequence length="217" mass="25124">MSNTPPNFGYLTTHPLSFSQTRTKYGRLRTKDGHYIGSKWIRRNKDWSRINYTVMIKIEVDIYANYPKRPSVFEVQDFYAICKDITRFDAHEFIDASAIDHCVDFIEIDRLFYIVDKESSKDDINQSEHYSDAGYGIRNFTVTGTINITFYPVFENEFFYRSPFRSAIVYAVINEGPGKKITLIGWSMGTATSALYLGNFGQINGFVTLWQSRKSKS</sequence>
<dbReference type="EMBL" id="CAJVPL010003220">
    <property type="protein sequence ID" value="CAG8628549.1"/>
    <property type="molecule type" value="Genomic_DNA"/>
</dbReference>
<evidence type="ECO:0000313" key="1">
    <source>
        <dbReference type="EMBL" id="CAG8628549.1"/>
    </source>
</evidence>
<evidence type="ECO:0000313" key="2">
    <source>
        <dbReference type="Proteomes" id="UP000789831"/>
    </source>
</evidence>
<reference evidence="1" key="1">
    <citation type="submission" date="2021-06" db="EMBL/GenBank/DDBJ databases">
        <authorList>
            <person name="Kallberg Y."/>
            <person name="Tangrot J."/>
            <person name="Rosling A."/>
        </authorList>
    </citation>
    <scope>NUCLEOTIDE SEQUENCE</scope>
    <source>
        <strain evidence="1">MT106</strain>
    </source>
</reference>